<dbReference type="EMBL" id="JAINWA010000003">
    <property type="protein sequence ID" value="MCD1655182.1"/>
    <property type="molecule type" value="Genomic_DNA"/>
</dbReference>
<name>A0AAE3JIG9_9SPIR</name>
<dbReference type="NCBIfam" id="NF033831">
    <property type="entry name" value="sce7725_fam"/>
    <property type="match status" value="1"/>
</dbReference>
<dbReference type="InterPro" id="IPR047727">
    <property type="entry name" value="Sce7725-like"/>
</dbReference>
<keyword evidence="2" id="KW-1185">Reference proteome</keyword>
<accession>A0AAE3JIG9</accession>
<protein>
    <submittedName>
        <fullName evidence="1">Sce7725 family protein</fullName>
    </submittedName>
</protein>
<sequence>MYYPYLRGRQYELIALREMLEHDLLGTNIIPIIEPVKASSTLISTLESFVEKKKEVIVIQNPMAGSFSSEISRKAPYKEKYEKQSNDANIIPAFLVEPKSANLLGPFVEKETKDTLLISNDIDTLPFLKSLQNSPRITAFVIPDESTFRKNISANKISLGDHFKKRVKNSLYSEITDEFFTHDHLSFREDGYSGYSDFSIIGDDYTENGFAPYAVAIHMVYFDMEKNLRVHHFVSDTNGDIYDTAGKFAEALFKLVEFDELETCNTYAIRIFRELYEGQEYPGLGTVKKLAIMHHLELIKQYFDNVN</sequence>
<evidence type="ECO:0000313" key="2">
    <source>
        <dbReference type="Proteomes" id="UP001198163"/>
    </source>
</evidence>
<proteinExistence type="predicted"/>
<dbReference type="AlphaFoldDB" id="A0AAE3JIG9"/>
<gene>
    <name evidence="1" type="ORF">K7J14_10770</name>
</gene>
<reference evidence="1" key="1">
    <citation type="submission" date="2021-08" db="EMBL/GenBank/DDBJ databases">
        <title>Comparative analyses of Brucepasteria parasyntrophica and Teretinema zuelzerae.</title>
        <authorList>
            <person name="Song Y."/>
            <person name="Brune A."/>
        </authorList>
    </citation>
    <scope>NUCLEOTIDE SEQUENCE</scope>
    <source>
        <strain evidence="1">DSM 1903</strain>
    </source>
</reference>
<dbReference type="RefSeq" id="WP_230756043.1">
    <property type="nucleotide sequence ID" value="NZ_JAINWA010000003.1"/>
</dbReference>
<organism evidence="1 2">
    <name type="scientific">Teretinema zuelzerae</name>
    <dbReference type="NCBI Taxonomy" id="156"/>
    <lineage>
        <taxon>Bacteria</taxon>
        <taxon>Pseudomonadati</taxon>
        <taxon>Spirochaetota</taxon>
        <taxon>Spirochaetia</taxon>
        <taxon>Spirochaetales</taxon>
        <taxon>Treponemataceae</taxon>
        <taxon>Teretinema</taxon>
    </lineage>
</organism>
<comment type="caution">
    <text evidence="1">The sequence shown here is derived from an EMBL/GenBank/DDBJ whole genome shotgun (WGS) entry which is preliminary data.</text>
</comment>
<evidence type="ECO:0000313" key="1">
    <source>
        <dbReference type="EMBL" id="MCD1655182.1"/>
    </source>
</evidence>
<dbReference type="Proteomes" id="UP001198163">
    <property type="component" value="Unassembled WGS sequence"/>
</dbReference>